<comment type="function">
    <text evidence="7">Apoptotic adapter molecule that recruits caspases CASP8 or CASP10 to the activated FAS/CD95 or TNFRSF1A/TNFR-1 receptors. The resulting aggregate called the death-inducing signaling complex (DISC) performs CASP8 proteolytic activation. Active CASP8 initiates the subsequent cascade of caspases mediating apoptosis. Involved in interferon-mediated antiviral immune response, playing a role in the positive regulation of interferon signaling.</text>
</comment>
<dbReference type="PROSITE" id="PS50168">
    <property type="entry name" value="DED"/>
    <property type="match status" value="1"/>
</dbReference>
<evidence type="ECO:0000259" key="12">
    <source>
        <dbReference type="PROSITE" id="PS50017"/>
    </source>
</evidence>
<dbReference type="InterPro" id="IPR000488">
    <property type="entry name" value="Death_dom"/>
</dbReference>
<organism evidence="14 15">
    <name type="scientific">Silurus asotus</name>
    <name type="common">Amur catfish</name>
    <name type="synonym">Parasilurus asotus</name>
    <dbReference type="NCBI Taxonomy" id="30991"/>
    <lineage>
        <taxon>Eukaryota</taxon>
        <taxon>Metazoa</taxon>
        <taxon>Chordata</taxon>
        <taxon>Craniata</taxon>
        <taxon>Vertebrata</taxon>
        <taxon>Euteleostomi</taxon>
        <taxon>Actinopterygii</taxon>
        <taxon>Neopterygii</taxon>
        <taxon>Teleostei</taxon>
        <taxon>Ostariophysi</taxon>
        <taxon>Siluriformes</taxon>
        <taxon>Siluridae</taxon>
        <taxon>Silurus</taxon>
    </lineage>
</organism>
<evidence type="ECO:0000256" key="9">
    <source>
        <dbReference type="ARBA" id="ARBA00069996"/>
    </source>
</evidence>
<dbReference type="EMBL" id="MU582332">
    <property type="protein sequence ID" value="KAI5608580.1"/>
    <property type="molecule type" value="Genomic_DNA"/>
</dbReference>
<evidence type="ECO:0000256" key="11">
    <source>
        <dbReference type="ARBA" id="ARBA00075696"/>
    </source>
</evidence>
<evidence type="ECO:0000256" key="2">
    <source>
        <dbReference type="ARBA" id="ARBA00022490"/>
    </source>
</evidence>
<dbReference type="SMART" id="SM00005">
    <property type="entry name" value="DEATH"/>
    <property type="match status" value="1"/>
</dbReference>
<dbReference type="GO" id="GO:0030674">
    <property type="term" value="F:protein-macromolecule adaptor activity"/>
    <property type="evidence" value="ECO:0007669"/>
    <property type="project" value="UniProtKB-ARBA"/>
</dbReference>
<keyword evidence="3" id="KW-0597">Phosphoprotein</keyword>
<dbReference type="GO" id="GO:0045089">
    <property type="term" value="P:positive regulation of innate immune response"/>
    <property type="evidence" value="ECO:0007669"/>
    <property type="project" value="TreeGrafter"/>
</dbReference>
<protein>
    <recommendedName>
        <fullName evidence="9">FAS-associated death domain protein</fullName>
    </recommendedName>
    <alternativeName>
        <fullName evidence="11">FAS-associating death domain-containing protein</fullName>
    </alternativeName>
    <alternativeName>
        <fullName evidence="10">Fas-associated death domain protein</fullName>
    </alternativeName>
</protein>
<feature type="domain" description="Death" evidence="12">
    <location>
        <begin position="106"/>
        <end position="184"/>
    </location>
</feature>
<gene>
    <name evidence="14" type="ORF">C0J50_6719</name>
</gene>
<dbReference type="SUPFAM" id="SSF47986">
    <property type="entry name" value="DEATH domain"/>
    <property type="match status" value="1"/>
</dbReference>
<dbReference type="SMART" id="SM00031">
    <property type="entry name" value="DED"/>
    <property type="match status" value="1"/>
</dbReference>
<dbReference type="GO" id="GO:0097191">
    <property type="term" value="P:extrinsic apoptotic signaling pathway"/>
    <property type="evidence" value="ECO:0007669"/>
    <property type="project" value="TreeGrafter"/>
</dbReference>
<evidence type="ECO:0000256" key="4">
    <source>
        <dbReference type="ARBA" id="ARBA00022588"/>
    </source>
</evidence>
<dbReference type="Proteomes" id="UP001205998">
    <property type="component" value="Unassembled WGS sequence"/>
</dbReference>
<sequence>MDRFKVMLLEISEKLSQDNLAKLKFLCGDTIGKKKSEQITSGIQLFECLIEKVKIGPNDTEFLRKLLSDIGQEVLLEIIDRYEGQVLPTNLPDKAELEKIHCAIEVIVEHLGRKWLQYGRKLGITETKLEGIQEKHPRNLEEQVRELLKEWMKTRKAEAKVDELIKALRACNLNYTADVVQEKLRNNYKP</sequence>
<dbReference type="PROSITE" id="PS50017">
    <property type="entry name" value="DEATH_DOMAIN"/>
    <property type="match status" value="1"/>
</dbReference>
<dbReference type="GO" id="GO:0089720">
    <property type="term" value="F:caspase binding"/>
    <property type="evidence" value="ECO:0007669"/>
    <property type="project" value="TreeGrafter"/>
</dbReference>
<dbReference type="PANTHER" id="PTHR15077:SF10">
    <property type="entry name" value="FAS-ASSOCIATED DEATH DOMAIN PROTEIN"/>
    <property type="match status" value="1"/>
</dbReference>
<dbReference type="PANTHER" id="PTHR15077">
    <property type="entry name" value="FAS-ASSOCIATING DEATH DOMAIN-CONTAINING PROTEIN FADD"/>
    <property type="match status" value="1"/>
</dbReference>
<dbReference type="Pfam" id="PF00531">
    <property type="entry name" value="Death"/>
    <property type="match status" value="1"/>
</dbReference>
<keyword evidence="4" id="KW-0399">Innate immunity</keyword>
<evidence type="ECO:0000256" key="7">
    <source>
        <dbReference type="ARBA" id="ARBA00059068"/>
    </source>
</evidence>
<dbReference type="GO" id="GO:0005123">
    <property type="term" value="F:death receptor binding"/>
    <property type="evidence" value="ECO:0007669"/>
    <property type="project" value="TreeGrafter"/>
</dbReference>
<keyword evidence="6" id="KW-0391">Immunity</keyword>
<evidence type="ECO:0000259" key="13">
    <source>
        <dbReference type="PROSITE" id="PS50168"/>
    </source>
</evidence>
<evidence type="ECO:0000256" key="1">
    <source>
        <dbReference type="ARBA" id="ARBA00004496"/>
    </source>
</evidence>
<dbReference type="InterPro" id="IPR011029">
    <property type="entry name" value="DEATH-like_dom_sf"/>
</dbReference>
<keyword evidence="5" id="KW-0053">Apoptosis</keyword>
<evidence type="ECO:0000313" key="15">
    <source>
        <dbReference type="Proteomes" id="UP001205998"/>
    </source>
</evidence>
<dbReference type="CDD" id="cd08306">
    <property type="entry name" value="Death_FADD"/>
    <property type="match status" value="1"/>
</dbReference>
<accession>A0AAD5A3D7</accession>
<dbReference type="GO" id="GO:0005737">
    <property type="term" value="C:cytoplasm"/>
    <property type="evidence" value="ECO:0007669"/>
    <property type="project" value="UniProtKB-SubCell"/>
</dbReference>
<feature type="domain" description="DED" evidence="13">
    <location>
        <begin position="3"/>
        <end position="81"/>
    </location>
</feature>
<evidence type="ECO:0000256" key="5">
    <source>
        <dbReference type="ARBA" id="ARBA00022703"/>
    </source>
</evidence>
<dbReference type="AlphaFoldDB" id="A0AAD5A3D7"/>
<evidence type="ECO:0000256" key="3">
    <source>
        <dbReference type="ARBA" id="ARBA00022553"/>
    </source>
</evidence>
<dbReference type="GO" id="GO:2001238">
    <property type="term" value="P:positive regulation of extrinsic apoptotic signaling pathway"/>
    <property type="evidence" value="ECO:0007669"/>
    <property type="project" value="UniProtKB-ARBA"/>
</dbReference>
<dbReference type="FunFam" id="1.10.533.10:FF:000059">
    <property type="entry name" value="Fas-associated via death domain"/>
    <property type="match status" value="1"/>
</dbReference>
<evidence type="ECO:0000256" key="10">
    <source>
        <dbReference type="ARBA" id="ARBA00071128"/>
    </source>
</evidence>
<keyword evidence="2" id="KW-0963">Cytoplasm</keyword>
<comment type="subcellular location">
    <subcellularLocation>
        <location evidence="1">Cytoplasm</location>
    </subcellularLocation>
</comment>
<dbReference type="Gene3D" id="1.10.533.10">
    <property type="entry name" value="Death Domain, Fas"/>
    <property type="match status" value="2"/>
</dbReference>
<proteinExistence type="predicted"/>
<dbReference type="GO" id="GO:0001819">
    <property type="term" value="P:positive regulation of cytokine production"/>
    <property type="evidence" value="ECO:0007669"/>
    <property type="project" value="UniProtKB-ARBA"/>
</dbReference>
<keyword evidence="15" id="KW-1185">Reference proteome</keyword>
<dbReference type="InterPro" id="IPR016729">
    <property type="entry name" value="FADD"/>
</dbReference>
<evidence type="ECO:0000313" key="14">
    <source>
        <dbReference type="EMBL" id="KAI5608580.1"/>
    </source>
</evidence>
<dbReference type="GO" id="GO:0045087">
    <property type="term" value="P:innate immune response"/>
    <property type="evidence" value="ECO:0007669"/>
    <property type="project" value="UniProtKB-KW"/>
</dbReference>
<dbReference type="GO" id="GO:0031265">
    <property type="term" value="C:CD95 death-inducing signaling complex"/>
    <property type="evidence" value="ECO:0007669"/>
    <property type="project" value="TreeGrafter"/>
</dbReference>
<comment type="subunit">
    <text evidence="8">Can self-associate. Component of the AIM2 PANoptosome complex, a multiprotein complex that drives inflammatory cell death (PANoptosis). Component of the death-induced signaling complex (DISC) composed of cell surface receptor FAS/CD95 or TNFRSF1A, adapter protein FADD and the CASP8 protease; recruitment of CASP8 to the complex is required for processing of CASP8 into the p18 and p10 subunits. Interacts (via death domain) with FAS (via death domain). Interacts directly (via DED domain) with NOL3 (via CARD domain); inhibits death-inducing signaling complex (DISC) assembly by inhibiting the increase in FAS-FADD binding induced by FAS activation. Interacts with CFLAR, PEA15 and MBD4. When phosphorylated, part of a complex containing HIPK3 and FAS. May interact with MAVS/IPS1. Interacts with MOCV v-CFLAR protein and PIDD1. Interacts with RIPK1 and TRADD. Interacts with stimulated TNFRSF10B. Interacts with DDX24.</text>
</comment>
<dbReference type="FunFam" id="1.10.533.10:FF:000062">
    <property type="entry name" value="Fas-associated via death domain"/>
    <property type="match status" value="1"/>
</dbReference>
<evidence type="ECO:0000256" key="8">
    <source>
        <dbReference type="ARBA" id="ARBA00066149"/>
    </source>
</evidence>
<dbReference type="InterPro" id="IPR001875">
    <property type="entry name" value="DED_dom"/>
</dbReference>
<comment type="caution">
    <text evidence="14">The sequence shown here is derived from an EMBL/GenBank/DDBJ whole genome shotgun (WGS) entry which is preliminary data.</text>
</comment>
<evidence type="ECO:0000256" key="6">
    <source>
        <dbReference type="ARBA" id="ARBA00022859"/>
    </source>
</evidence>
<name>A0AAD5A3D7_SILAS</name>
<reference evidence="14" key="1">
    <citation type="submission" date="2018-07" db="EMBL/GenBank/DDBJ databases">
        <title>Comparative genomics of catfishes provides insights into carnivory and benthic adaptation.</title>
        <authorList>
            <person name="Zhang Y."/>
            <person name="Wang D."/>
            <person name="Peng Z."/>
            <person name="Zheng S."/>
            <person name="Shao F."/>
            <person name="Tao W."/>
        </authorList>
    </citation>
    <scope>NUCLEOTIDE SEQUENCE</scope>
    <source>
        <strain evidence="14">Chongqing</strain>
    </source>
</reference>
<dbReference type="Pfam" id="PF01335">
    <property type="entry name" value="DED"/>
    <property type="match status" value="1"/>
</dbReference>
<dbReference type="CDD" id="cd08336">
    <property type="entry name" value="DED_FADD"/>
    <property type="match status" value="1"/>
</dbReference>